<feature type="region of interest" description="Disordered" evidence="1">
    <location>
        <begin position="143"/>
        <end position="164"/>
    </location>
</feature>
<dbReference type="GO" id="GO:0050482">
    <property type="term" value="P:arachidonate secretion"/>
    <property type="evidence" value="ECO:0007669"/>
    <property type="project" value="InterPro"/>
</dbReference>
<evidence type="ECO:0000259" key="2">
    <source>
        <dbReference type="Pfam" id="PF08398"/>
    </source>
</evidence>
<protein>
    <recommendedName>
        <fullName evidence="2">Phospholipase A2-like domain-containing protein</fullName>
    </recommendedName>
</protein>
<dbReference type="GO" id="GO:0006644">
    <property type="term" value="P:phospholipid metabolic process"/>
    <property type="evidence" value="ECO:0007669"/>
    <property type="project" value="InterPro"/>
</dbReference>
<accession>A0AAV8VGF7</accession>
<sequence>MTLMGNACTSASEDLIKVVDVMTVDRVRRPRKSERKGGSLVNSLINKLPLEIHLPGYQYCGPGTKLEKRLARGDPGKNPLDKLCKQHDVAYKDSNDLTSRHKADYSLELGAWDIVKSKDASVGEKASAWLVTNIMKLKRKLGMGCGQRPRAPTRRHKKKSTPRQRAKYVTFGGGITRNVRTALKNAGGNRLIQKNLTKAANIALAAARKSMKDVGGKRNVRTPRIIPVPKTGGILPILPILAGLSALGALAGGAAKVAKVVNDVQSGRKQLAEAQRHNNQMEAIALGKSGGGLFLKPYRKGLGLYIGQERRQHTKNY</sequence>
<dbReference type="InterPro" id="IPR013607">
    <property type="entry name" value="Phospholipase_A2-like"/>
</dbReference>
<evidence type="ECO:0000313" key="3">
    <source>
        <dbReference type="EMBL" id="KAJ8913055.1"/>
    </source>
</evidence>
<feature type="domain" description="Phospholipase A2-like" evidence="2">
    <location>
        <begin position="51"/>
        <end position="107"/>
    </location>
</feature>
<dbReference type="AlphaFoldDB" id="A0AAV8VGF7"/>
<dbReference type="GO" id="GO:0004623">
    <property type="term" value="F:phospholipase A2 activity"/>
    <property type="evidence" value="ECO:0007669"/>
    <property type="project" value="InterPro"/>
</dbReference>
<dbReference type="InterPro" id="IPR036444">
    <property type="entry name" value="PLipase_A2_dom_sf"/>
</dbReference>
<feature type="compositionally biased region" description="Basic residues" evidence="1">
    <location>
        <begin position="151"/>
        <end position="164"/>
    </location>
</feature>
<evidence type="ECO:0000313" key="4">
    <source>
        <dbReference type="Proteomes" id="UP001159042"/>
    </source>
</evidence>
<comment type="caution">
    <text evidence="3">The sequence shown here is derived from an EMBL/GenBank/DDBJ whole genome shotgun (WGS) entry which is preliminary data.</text>
</comment>
<dbReference type="Gene3D" id="1.20.90.10">
    <property type="entry name" value="Phospholipase A2 domain"/>
    <property type="match status" value="1"/>
</dbReference>
<keyword evidence="4" id="KW-1185">Reference proteome</keyword>
<dbReference type="Proteomes" id="UP001159042">
    <property type="component" value="Unassembled WGS sequence"/>
</dbReference>
<dbReference type="EMBL" id="JANEYG010000103">
    <property type="protein sequence ID" value="KAJ8913055.1"/>
    <property type="molecule type" value="Genomic_DNA"/>
</dbReference>
<name>A0AAV8VGF7_9CUCU</name>
<organism evidence="3 4">
    <name type="scientific">Exocentrus adspersus</name>
    <dbReference type="NCBI Taxonomy" id="1586481"/>
    <lineage>
        <taxon>Eukaryota</taxon>
        <taxon>Metazoa</taxon>
        <taxon>Ecdysozoa</taxon>
        <taxon>Arthropoda</taxon>
        <taxon>Hexapoda</taxon>
        <taxon>Insecta</taxon>
        <taxon>Pterygota</taxon>
        <taxon>Neoptera</taxon>
        <taxon>Endopterygota</taxon>
        <taxon>Coleoptera</taxon>
        <taxon>Polyphaga</taxon>
        <taxon>Cucujiformia</taxon>
        <taxon>Chrysomeloidea</taxon>
        <taxon>Cerambycidae</taxon>
        <taxon>Lamiinae</taxon>
        <taxon>Acanthocinini</taxon>
        <taxon>Exocentrus</taxon>
    </lineage>
</organism>
<reference evidence="3 4" key="1">
    <citation type="journal article" date="2023" name="Insect Mol. Biol.">
        <title>Genome sequencing provides insights into the evolution of gene families encoding plant cell wall-degrading enzymes in longhorned beetles.</title>
        <authorList>
            <person name="Shin N.R."/>
            <person name="Okamura Y."/>
            <person name="Kirsch R."/>
            <person name="Pauchet Y."/>
        </authorList>
    </citation>
    <scope>NUCLEOTIDE SEQUENCE [LARGE SCALE GENOMIC DNA]</scope>
    <source>
        <strain evidence="3">EAD_L_NR</strain>
    </source>
</reference>
<dbReference type="GO" id="GO:0005198">
    <property type="term" value="F:structural molecule activity"/>
    <property type="evidence" value="ECO:0007669"/>
    <property type="project" value="InterPro"/>
</dbReference>
<dbReference type="Pfam" id="PF08398">
    <property type="entry name" value="Phospholip_A2_4"/>
    <property type="match status" value="1"/>
</dbReference>
<proteinExistence type="predicted"/>
<gene>
    <name evidence="3" type="ORF">NQ315_006556</name>
</gene>
<evidence type="ECO:0000256" key="1">
    <source>
        <dbReference type="SAM" id="MobiDB-lite"/>
    </source>
</evidence>